<evidence type="ECO:0000313" key="3">
    <source>
        <dbReference type="EMBL" id="TYL12687.1"/>
    </source>
</evidence>
<evidence type="ECO:0000313" key="2">
    <source>
        <dbReference type="EMBL" id="AOQ24586.1"/>
    </source>
</evidence>
<gene>
    <name evidence="2" type="ORF">Maut_02156</name>
    <name evidence="3" type="ORF">MTAT_19290</name>
</gene>
<feature type="transmembrane region" description="Helical" evidence="1">
    <location>
        <begin position="20"/>
        <end position="37"/>
    </location>
</feature>
<dbReference type="AlphaFoldDB" id="A0AAC9MVF7"/>
<dbReference type="Proteomes" id="UP000094598">
    <property type="component" value="Chromosome"/>
</dbReference>
<keyword evidence="1" id="KW-0812">Transmembrane</keyword>
<keyword evidence="1" id="KW-1133">Transmembrane helix</keyword>
<keyword evidence="1" id="KW-0472">Membrane</keyword>
<reference evidence="3 5" key="2">
    <citation type="submission" date="2019-05" db="EMBL/GenBank/DDBJ databases">
        <title>Genome sequence of Moorella thermoacetica ATCC 33924.</title>
        <authorList>
            <person name="Poehlein A."/>
            <person name="Bengelsdorf F.R."/>
            <person name="Duerre P."/>
            <person name="Daniel R."/>
        </authorList>
    </citation>
    <scope>NUCLEOTIDE SEQUENCE [LARGE SCALE GENOMIC DNA]</scope>
    <source>
        <strain evidence="3 5">ATCC 33924</strain>
    </source>
</reference>
<sequence length="41" mass="5018">MAVYKEARWDSISRWVEKRVLKWFFLFAGLYLIAQIIRSLI</sequence>
<proteinExistence type="predicted"/>
<dbReference type="EMBL" id="CP017019">
    <property type="protein sequence ID" value="AOQ24586.1"/>
    <property type="molecule type" value="Genomic_DNA"/>
</dbReference>
<keyword evidence="5" id="KW-1185">Reference proteome</keyword>
<evidence type="ECO:0000313" key="5">
    <source>
        <dbReference type="Proteomes" id="UP000322283"/>
    </source>
</evidence>
<dbReference type="EMBL" id="VCDX01000006">
    <property type="protein sequence ID" value="TYL12687.1"/>
    <property type="molecule type" value="Genomic_DNA"/>
</dbReference>
<accession>A0AAC9MVF7</accession>
<evidence type="ECO:0000313" key="4">
    <source>
        <dbReference type="Proteomes" id="UP000094598"/>
    </source>
</evidence>
<dbReference type="Proteomes" id="UP000322283">
    <property type="component" value="Unassembled WGS sequence"/>
</dbReference>
<name>A0AAC9MVF7_NEOTH</name>
<reference evidence="2 4" key="1">
    <citation type="submission" date="2016-08" db="EMBL/GenBank/DDBJ databases">
        <title>Moorella thermoacetica DSM 103132.</title>
        <authorList>
            <person name="Jendresen C.B."/>
            <person name="Redl S.M."/>
            <person name="Jensen T.O."/>
            <person name="Nielsen A.T."/>
        </authorList>
    </citation>
    <scope>NUCLEOTIDE SEQUENCE [LARGE SCALE GENOMIC DNA]</scope>
    <source>
        <strain evidence="2 4">DSM 103132</strain>
    </source>
</reference>
<evidence type="ECO:0000256" key="1">
    <source>
        <dbReference type="SAM" id="Phobius"/>
    </source>
</evidence>
<protein>
    <submittedName>
        <fullName evidence="2">Uncharacterized protein</fullName>
    </submittedName>
</protein>
<organism evidence="2 4">
    <name type="scientific">Neomoorella thermoacetica</name>
    <name type="common">Clostridium thermoaceticum</name>
    <dbReference type="NCBI Taxonomy" id="1525"/>
    <lineage>
        <taxon>Bacteria</taxon>
        <taxon>Bacillati</taxon>
        <taxon>Bacillota</taxon>
        <taxon>Clostridia</taxon>
        <taxon>Neomoorellales</taxon>
        <taxon>Neomoorellaceae</taxon>
        <taxon>Neomoorella</taxon>
    </lineage>
</organism>